<dbReference type="InterPro" id="IPR011545">
    <property type="entry name" value="DEAD/DEAH_box_helicase_dom"/>
</dbReference>
<dbReference type="CDD" id="cd17991">
    <property type="entry name" value="DEXHc_TRCF"/>
    <property type="match status" value="1"/>
</dbReference>
<dbReference type="InterPro" id="IPR041471">
    <property type="entry name" value="UvrB_inter"/>
</dbReference>
<dbReference type="InterPro" id="IPR001650">
    <property type="entry name" value="Helicase_C-like"/>
</dbReference>
<evidence type="ECO:0000256" key="14">
    <source>
        <dbReference type="SAM" id="MobiDB-lite"/>
    </source>
</evidence>
<organism evidence="17 18">
    <name type="scientific">Actinomyces weissii</name>
    <dbReference type="NCBI Taxonomy" id="675090"/>
    <lineage>
        <taxon>Bacteria</taxon>
        <taxon>Bacillati</taxon>
        <taxon>Actinomycetota</taxon>
        <taxon>Actinomycetes</taxon>
        <taxon>Actinomycetales</taxon>
        <taxon>Actinomycetaceae</taxon>
        <taxon>Actinomyces</taxon>
    </lineage>
</organism>
<dbReference type="Pfam" id="PF02559">
    <property type="entry name" value="CarD_TRCF_RID"/>
    <property type="match status" value="1"/>
</dbReference>
<dbReference type="Pfam" id="PF00270">
    <property type="entry name" value="DEAD"/>
    <property type="match status" value="1"/>
</dbReference>
<evidence type="ECO:0000256" key="11">
    <source>
        <dbReference type="ARBA" id="ARBA00061399"/>
    </source>
</evidence>
<dbReference type="GO" id="GO:0003678">
    <property type="term" value="F:DNA helicase activity"/>
    <property type="evidence" value="ECO:0007669"/>
    <property type="project" value="TreeGrafter"/>
</dbReference>
<evidence type="ECO:0000256" key="5">
    <source>
        <dbReference type="ARBA" id="ARBA00022801"/>
    </source>
</evidence>
<dbReference type="EC" id="3.6.4.-" evidence="13"/>
<evidence type="ECO:0000313" key="18">
    <source>
        <dbReference type="Proteomes" id="UP000595895"/>
    </source>
</evidence>
<dbReference type="SMART" id="SM00490">
    <property type="entry name" value="HELICc"/>
    <property type="match status" value="1"/>
</dbReference>
<dbReference type="GO" id="GO:0005737">
    <property type="term" value="C:cytoplasm"/>
    <property type="evidence" value="ECO:0007669"/>
    <property type="project" value="UniProtKB-SubCell"/>
</dbReference>
<dbReference type="Gene3D" id="3.40.50.11180">
    <property type="match status" value="1"/>
</dbReference>
<dbReference type="SUPFAM" id="SSF52540">
    <property type="entry name" value="P-loop containing nucleoside triphosphate hydrolases"/>
    <property type="match status" value="4"/>
</dbReference>
<dbReference type="EMBL" id="CP066802">
    <property type="protein sequence ID" value="QQM67121.1"/>
    <property type="molecule type" value="Genomic_DNA"/>
</dbReference>
<dbReference type="Gene3D" id="3.40.50.300">
    <property type="entry name" value="P-loop containing nucleotide triphosphate hydrolases"/>
    <property type="match status" value="2"/>
</dbReference>
<dbReference type="Gene3D" id="3.30.2060.10">
    <property type="entry name" value="Penicillin-binding protein 1b domain"/>
    <property type="match status" value="1"/>
</dbReference>
<dbReference type="InterPro" id="IPR005118">
    <property type="entry name" value="TRCF_C"/>
</dbReference>
<feature type="compositionally biased region" description="Low complexity" evidence="14">
    <location>
        <begin position="88"/>
        <end position="106"/>
    </location>
</feature>
<dbReference type="Pfam" id="PF17757">
    <property type="entry name" value="UvrB_inter"/>
    <property type="match status" value="1"/>
</dbReference>
<dbReference type="AlphaFoldDB" id="A0A7T7M900"/>
<feature type="region of interest" description="Disordered" evidence="14">
    <location>
        <begin position="58"/>
        <end position="111"/>
    </location>
</feature>
<keyword evidence="5 13" id="KW-0378">Hydrolase</keyword>
<dbReference type="InterPro" id="IPR037235">
    <property type="entry name" value="TRCF-like_C_D7"/>
</dbReference>
<evidence type="ECO:0000313" key="17">
    <source>
        <dbReference type="EMBL" id="QQM67121.1"/>
    </source>
</evidence>
<accession>A0A7T7M900</accession>
<comment type="subcellular location">
    <subcellularLocation>
        <location evidence="1 13">Cytoplasm</location>
    </subcellularLocation>
</comment>
<dbReference type="InterPro" id="IPR003711">
    <property type="entry name" value="CarD-like/TRCF_RID"/>
</dbReference>
<dbReference type="InterPro" id="IPR004576">
    <property type="entry name" value="Mfd"/>
</dbReference>
<dbReference type="RefSeq" id="WP_200275429.1">
    <property type="nucleotide sequence ID" value="NZ_CP066802.1"/>
</dbReference>
<sequence>MRLTALLPLLLEEPDTAALVEAAARSARTDRTLVVPAGARPAVLAAMSLGAQGVAQAAGAQPPAPASGTADGGTADDGGAGRAVPTGAARTSLSSAASSSAASSSADPARTGTPLLVVTATGREADELAAALGCYLPAAEVAVFPAWETLPHERLSPRADTVATRLAVLRRLAHPQEDDGAPDAAARGPVRVLVVPVRALLAPVIAGLGELEPVHLAPGVAVSLEEVTRRLTDAAYTRVDMVESRGEFAVRGGILDLFPPTSPRPVRVDFFGDEIEEVSSFSVTDQRSIEPLASVTATACRELRLTEAVRQRAARLVDQVPGAADMLEKIAQGQVVEGMESLAPVLVDQMVPLLDLVGERLVVLCEPERVRKRAEDLVATTKEFLAAAWTSAASGGSTPVDLSAAAFAHLSEARALALSTNRGWWSLTSLQASPETAVLPLRDPTSYRGRLEEAVQDIGQMAREGWSVVVATDGPGPGRRMAQLLGDGEVPSRIVTELTQAAQLRGQEGADGVVRVTQAAAGHGFVAPGVRLALLAESDLTGRASTGPRERKAVPARRSRKSVDPLSLRPGDLVVHAQHGVGRFLELARRSVGSAGSAASREYLVIEYAPSKRGQPGDRLLVPTDSLDQVSKYVGGQDPALNKMGGADWARTKSKARKAVREIAAELVRLYAARSAATGHAFGPDTPWQAELEEAFPYTETPDQLATIEDVKRDMESPQPMDRLICGDVGYGKTEIAVRAAFKAVQDGKQVAVLVPTTLLVSQHAETFSERYAGFPVRVAQLSRFQSDKESQEVLDGLAQGSIDVVVGTHRLITGQVRFKDLGLVVIDEEQRFGVEHKETLKALRTDVDVLSMSATPIPRTLEMAVTGLREMSTLATPPEDRHPILTYVGAYETKQVGAAIRRELLRDGQVFFVHNKVEDIDAVAARLSQQVPEARVATAHGQMGEHQLERVIDDFWHKEIDVLVCTTIVETGLDVSNANTLIVDRADRMGLSQLHQLRGRVGRGRERAYAYFLYPGDRTLTETSLERLRTIATNTDLGAGMQVAMKDLEIRGAGNLLGGEQSGHIAGVGFDLYVRMVSEAVSAYKKALRVGAGEQGADAAAVAAGRAEAEIDEELRVELPVDATIPEDYVSHERLRLEAYTKFASARSQEDVADVLEELADRYGPVPEAVSRLAALARLRALAASLGVREVVAQGRSVRFAPVTLAESGRMRATRLYPGTVLKPATRTIVVPAPGSARLGGGAVEGEELLRWAEVLLRAVVAGDPDYELEATRYRRRR</sequence>
<dbReference type="SMART" id="SM00487">
    <property type="entry name" value="DEXDc"/>
    <property type="match status" value="1"/>
</dbReference>
<evidence type="ECO:0000256" key="12">
    <source>
        <dbReference type="ARBA" id="ARBA00070128"/>
    </source>
</evidence>
<dbReference type="FunFam" id="3.40.50.300:FF:000546">
    <property type="entry name" value="Transcription-repair-coupling factor"/>
    <property type="match status" value="1"/>
</dbReference>
<feature type="compositionally biased region" description="Low complexity" evidence="14">
    <location>
        <begin position="58"/>
        <end position="73"/>
    </location>
</feature>
<dbReference type="PANTHER" id="PTHR47964">
    <property type="entry name" value="ATP-DEPENDENT DNA HELICASE HOMOLOG RECG, CHLOROPLASTIC"/>
    <property type="match status" value="1"/>
</dbReference>
<feature type="domain" description="Helicase ATP-binding" evidence="15">
    <location>
        <begin position="714"/>
        <end position="875"/>
    </location>
</feature>
<evidence type="ECO:0000256" key="1">
    <source>
        <dbReference type="ARBA" id="ARBA00004496"/>
    </source>
</evidence>
<gene>
    <name evidence="13 17" type="primary">mfd</name>
    <name evidence="17" type="ORF">JG540_08825</name>
</gene>
<keyword evidence="7 13" id="KW-0067">ATP-binding</keyword>
<comment type="function">
    <text evidence="13">Couples transcription and DNA repair by recognizing RNA polymerase (RNAP) stalled at DNA lesions. Mediates ATP-dependent release of RNAP and its truncated transcript from the DNA, and recruitment of nucleotide excision repair machinery to the damaged site.</text>
</comment>
<keyword evidence="4 13" id="KW-0227">DNA damage</keyword>
<dbReference type="Proteomes" id="UP000595895">
    <property type="component" value="Chromosome"/>
</dbReference>
<dbReference type="Pfam" id="PF00271">
    <property type="entry name" value="Helicase_C"/>
    <property type="match status" value="1"/>
</dbReference>
<keyword evidence="3 13" id="KW-0547">Nucleotide-binding</keyword>
<dbReference type="GO" id="GO:0003684">
    <property type="term" value="F:damaged DNA binding"/>
    <property type="evidence" value="ECO:0007669"/>
    <property type="project" value="InterPro"/>
</dbReference>
<dbReference type="NCBIfam" id="TIGR00580">
    <property type="entry name" value="mfd"/>
    <property type="match status" value="1"/>
</dbReference>
<feature type="domain" description="Helicase C-terminal" evidence="16">
    <location>
        <begin position="893"/>
        <end position="1050"/>
    </location>
</feature>
<name>A0A7T7M900_9ACTO</name>
<dbReference type="SMART" id="SM00982">
    <property type="entry name" value="TRCF"/>
    <property type="match status" value="1"/>
</dbReference>
<dbReference type="GO" id="GO:0000716">
    <property type="term" value="P:transcription-coupled nucleotide-excision repair, DNA damage recognition"/>
    <property type="evidence" value="ECO:0007669"/>
    <property type="project" value="UniProtKB-UniRule"/>
</dbReference>
<dbReference type="FunFam" id="3.40.50.300:FF:000300">
    <property type="entry name" value="Transcription-repair-coupling factor"/>
    <property type="match status" value="1"/>
</dbReference>
<feature type="region of interest" description="Disordered" evidence="14">
    <location>
        <begin position="543"/>
        <end position="565"/>
    </location>
</feature>
<dbReference type="PANTHER" id="PTHR47964:SF1">
    <property type="entry name" value="ATP-DEPENDENT DNA HELICASE HOMOLOG RECG, CHLOROPLASTIC"/>
    <property type="match status" value="1"/>
</dbReference>
<dbReference type="PROSITE" id="PS51192">
    <property type="entry name" value="HELICASE_ATP_BIND_1"/>
    <property type="match status" value="1"/>
</dbReference>
<reference evidence="17 18" key="1">
    <citation type="submission" date="2020-12" db="EMBL/GenBank/DDBJ databases">
        <authorList>
            <person name="Zhou J."/>
        </authorList>
    </citation>
    <scope>NUCLEOTIDE SEQUENCE [LARGE SCALE GENOMIC DNA]</scope>
    <source>
        <strain evidence="17 18">CCUG 61299</strain>
    </source>
</reference>
<evidence type="ECO:0000256" key="9">
    <source>
        <dbReference type="ARBA" id="ARBA00023204"/>
    </source>
</evidence>
<dbReference type="SMART" id="SM01058">
    <property type="entry name" value="CarD_TRCF"/>
    <property type="match status" value="1"/>
</dbReference>
<dbReference type="Gene3D" id="3.90.1150.50">
    <property type="entry name" value="Transcription-repair-coupling factor, D7 domain"/>
    <property type="match status" value="1"/>
</dbReference>
<dbReference type="InterPro" id="IPR014001">
    <property type="entry name" value="Helicase_ATP-bd"/>
</dbReference>
<keyword evidence="9 13" id="KW-0234">DNA repair</keyword>
<evidence type="ECO:0000256" key="3">
    <source>
        <dbReference type="ARBA" id="ARBA00022741"/>
    </source>
</evidence>
<evidence type="ECO:0000259" key="15">
    <source>
        <dbReference type="PROSITE" id="PS51192"/>
    </source>
</evidence>
<evidence type="ECO:0000256" key="7">
    <source>
        <dbReference type="ARBA" id="ARBA00022840"/>
    </source>
</evidence>
<comment type="similarity">
    <text evidence="10 13">In the N-terminal section; belongs to the UvrB family.</text>
</comment>
<evidence type="ECO:0000256" key="13">
    <source>
        <dbReference type="HAMAP-Rule" id="MF_00969"/>
    </source>
</evidence>
<evidence type="ECO:0000259" key="16">
    <source>
        <dbReference type="PROSITE" id="PS51194"/>
    </source>
</evidence>
<proteinExistence type="inferred from homology"/>
<keyword evidence="2 13" id="KW-0963">Cytoplasm</keyword>
<evidence type="ECO:0000256" key="8">
    <source>
        <dbReference type="ARBA" id="ARBA00023125"/>
    </source>
</evidence>
<protein>
    <recommendedName>
        <fullName evidence="12 13">Transcription-repair-coupling factor</fullName>
        <shortName evidence="13">TRCF</shortName>
        <ecNumber evidence="13">3.6.4.-</ecNumber>
    </recommendedName>
</protein>
<dbReference type="GO" id="GO:0006355">
    <property type="term" value="P:regulation of DNA-templated transcription"/>
    <property type="evidence" value="ECO:0007669"/>
    <property type="project" value="UniProtKB-UniRule"/>
</dbReference>
<evidence type="ECO:0000256" key="6">
    <source>
        <dbReference type="ARBA" id="ARBA00022806"/>
    </source>
</evidence>
<keyword evidence="18" id="KW-1185">Reference proteome</keyword>
<dbReference type="SUPFAM" id="SSF143517">
    <property type="entry name" value="TRCF domain-like"/>
    <property type="match status" value="1"/>
</dbReference>
<dbReference type="Pfam" id="PF03461">
    <property type="entry name" value="TRCF"/>
    <property type="match status" value="1"/>
</dbReference>
<dbReference type="GO" id="GO:0005524">
    <property type="term" value="F:ATP binding"/>
    <property type="evidence" value="ECO:0007669"/>
    <property type="project" value="UniProtKB-UniRule"/>
</dbReference>
<dbReference type="HAMAP" id="MF_00969">
    <property type="entry name" value="TRCF"/>
    <property type="match status" value="1"/>
</dbReference>
<evidence type="ECO:0000256" key="4">
    <source>
        <dbReference type="ARBA" id="ARBA00022763"/>
    </source>
</evidence>
<dbReference type="InterPro" id="IPR027417">
    <property type="entry name" value="P-loop_NTPase"/>
</dbReference>
<dbReference type="InterPro" id="IPR036101">
    <property type="entry name" value="CarD-like/TRCF_RID_sf"/>
</dbReference>
<dbReference type="InterPro" id="IPR047112">
    <property type="entry name" value="RecG/Mfd"/>
</dbReference>
<dbReference type="Gene3D" id="2.40.10.170">
    <property type="match status" value="1"/>
</dbReference>
<dbReference type="SUPFAM" id="SSF141259">
    <property type="entry name" value="CarD-like"/>
    <property type="match status" value="1"/>
</dbReference>
<evidence type="ECO:0000256" key="2">
    <source>
        <dbReference type="ARBA" id="ARBA00022490"/>
    </source>
</evidence>
<comment type="similarity">
    <text evidence="11 13">In the C-terminal section; belongs to the helicase family. RecG subfamily.</text>
</comment>
<dbReference type="PROSITE" id="PS51194">
    <property type="entry name" value="HELICASE_CTER"/>
    <property type="match status" value="1"/>
</dbReference>
<keyword evidence="6" id="KW-0347">Helicase</keyword>
<dbReference type="KEGG" id="awe:JG540_08825"/>
<evidence type="ECO:0000256" key="10">
    <source>
        <dbReference type="ARBA" id="ARBA00061104"/>
    </source>
</evidence>
<keyword evidence="8 13" id="KW-0238">DNA-binding</keyword>
<dbReference type="GO" id="GO:0016787">
    <property type="term" value="F:hydrolase activity"/>
    <property type="evidence" value="ECO:0007669"/>
    <property type="project" value="UniProtKB-KW"/>
</dbReference>